<organism evidence="1">
    <name type="scientific">Tolypothrix bouteillei VB521301</name>
    <dbReference type="NCBI Taxonomy" id="1479485"/>
    <lineage>
        <taxon>Bacteria</taxon>
        <taxon>Bacillati</taxon>
        <taxon>Cyanobacteriota</taxon>
        <taxon>Cyanophyceae</taxon>
        <taxon>Nostocales</taxon>
        <taxon>Tolypothrichaceae</taxon>
        <taxon>Tolypothrix</taxon>
    </lineage>
</organism>
<protein>
    <submittedName>
        <fullName evidence="1">Uncharacterized protein</fullName>
    </submittedName>
</protein>
<dbReference type="Pfam" id="PF21900">
    <property type="entry name" value="DUF6920"/>
    <property type="match status" value="1"/>
</dbReference>
<dbReference type="AlphaFoldDB" id="A0A0C1N1W5"/>
<dbReference type="EMBL" id="JHEG02000066">
    <property type="protein sequence ID" value="KIE06396.1"/>
    <property type="molecule type" value="Genomic_DNA"/>
</dbReference>
<dbReference type="InterPro" id="IPR054213">
    <property type="entry name" value="DUF6920"/>
</dbReference>
<proteinExistence type="predicted"/>
<sequence>MRAKQIISAKGFVWKATIGHSLFQIIGADFYANRSSRMRFSLWGLLPLVNASSPDIMRSK</sequence>
<accession>A0A0C1N1W5</accession>
<reference evidence="1" key="1">
    <citation type="journal article" date="2015" name="Genome Announc.">
        <title>Draft Genome Sequence of Tolypothrix boutellei Strain VB521301.</title>
        <authorList>
            <person name="Chandrababunaidu M.M."/>
            <person name="Singh D."/>
            <person name="Sen D."/>
            <person name="Bhan S."/>
            <person name="Das S."/>
            <person name="Gupta A."/>
            <person name="Adhikary S.P."/>
            <person name="Tripathy S."/>
        </authorList>
    </citation>
    <scope>NUCLEOTIDE SEQUENCE</scope>
    <source>
        <strain evidence="1">VB521301</strain>
    </source>
</reference>
<evidence type="ECO:0000313" key="1">
    <source>
        <dbReference type="EMBL" id="KIE06396.1"/>
    </source>
</evidence>
<name>A0A0C1N1W5_9CYAN</name>
<gene>
    <name evidence="1" type="ORF">DA73_0244930</name>
</gene>
<comment type="caution">
    <text evidence="1">The sequence shown here is derived from an EMBL/GenBank/DDBJ whole genome shotgun (WGS) entry which is preliminary data.</text>
</comment>